<comment type="caution">
    <text evidence="2">The sequence shown here is derived from an EMBL/GenBank/DDBJ whole genome shotgun (WGS) entry which is preliminary data.</text>
</comment>
<dbReference type="Proteomes" id="UP001201163">
    <property type="component" value="Unassembled WGS sequence"/>
</dbReference>
<feature type="compositionally biased region" description="Basic and acidic residues" evidence="1">
    <location>
        <begin position="498"/>
        <end position="514"/>
    </location>
</feature>
<feature type="compositionally biased region" description="Basic and acidic residues" evidence="1">
    <location>
        <begin position="524"/>
        <end position="546"/>
    </location>
</feature>
<feature type="region of interest" description="Disordered" evidence="1">
    <location>
        <begin position="598"/>
        <end position="639"/>
    </location>
</feature>
<dbReference type="AlphaFoldDB" id="A0AAD4L6N1"/>
<name>A0AAD4L6N1_9AGAM</name>
<sequence length="708" mass="77673">MSETLNTPWIADYLINIAETYGSSLTNVPAHVKPGKKIQLLRFLTFQQYTEDDCVWAYVSDKHQQLPVRFSRAALARYSKLYEPDSQGKRFTQQRCAIAIIKSFKPVFQRVPSGRVGKMTIEETLALYVDDVQVVGGAGEPEFGSPRTLETHDDLQEWMKGLRAGDGSGNFLKLRKERQLAEERGEKSLTETSVSHEKNGNERATGAIRSEEGIRSGGNPHPAEQDDWRQSIAAKPLRFFKRPPTGTSALKSAVTSTNQGSGNSESPVKRKTRLGKGTLDLGSSPVITRDTENSSPARFQRQTTPPEWPSSPRRFHTPSSSPEPVEERPVSPPSTPPLFTPEQPQEAQVTELTETSQAVTTTPPNGTEATSLSAPTPAQRRRSLPPISSTSVYSSSLSTTNSRTKATSLPANLFESSASNTRRVPLPPVKFSKEAWGEVLVPSSDSGEFVTQSSPFGPARAAVAAIPKRAVASPRVGSSPERVNETYDVQSSIPELPEPERSQDHNGVRLDDLSRMALNGSYPERLHDGDDVRTSNRGMAHEEEAAKSPSPVADPEPSYPTLPPSSIPIHSQSPARHRSTTSVEETIAVEGTLYDATRQVTTKRARPSPSLPQDSLVQSKRPKLMSRASVTPNRQRRGATPEGLFDAELLKIGIKANLADYDNNPPLFPWGEGAAKLDLKQPVHPLLITNFKLAEIWKSVCRSRSWCE</sequence>
<evidence type="ECO:0008006" key="4">
    <source>
        <dbReference type="Google" id="ProtNLM"/>
    </source>
</evidence>
<feature type="compositionally biased region" description="Basic and acidic residues" evidence="1">
    <location>
        <begin position="181"/>
        <end position="201"/>
    </location>
</feature>
<feature type="compositionally biased region" description="Polar residues" evidence="1">
    <location>
        <begin position="405"/>
        <end position="422"/>
    </location>
</feature>
<protein>
    <recommendedName>
        <fullName evidence="4">Telomere replication protein EST3</fullName>
    </recommendedName>
</protein>
<evidence type="ECO:0000313" key="2">
    <source>
        <dbReference type="EMBL" id="KAH8980229.1"/>
    </source>
</evidence>
<proteinExistence type="predicted"/>
<feature type="compositionally biased region" description="Pro residues" evidence="1">
    <location>
        <begin position="552"/>
        <end position="566"/>
    </location>
</feature>
<feature type="compositionally biased region" description="Polar residues" evidence="1">
    <location>
        <begin position="293"/>
        <end position="305"/>
    </location>
</feature>
<feature type="region of interest" description="Disordered" evidence="1">
    <location>
        <begin position="240"/>
        <end position="425"/>
    </location>
</feature>
<feature type="region of interest" description="Disordered" evidence="1">
    <location>
        <begin position="472"/>
        <end position="582"/>
    </location>
</feature>
<reference evidence="2" key="1">
    <citation type="submission" date="2022-01" db="EMBL/GenBank/DDBJ databases">
        <title>Comparative genomics reveals a dynamic genome evolution in the ectomycorrhizal milk-cap (Lactarius) mushrooms.</title>
        <authorList>
            <consortium name="DOE Joint Genome Institute"/>
            <person name="Lebreton A."/>
            <person name="Tang N."/>
            <person name="Kuo A."/>
            <person name="LaButti K."/>
            <person name="Drula E."/>
            <person name="Barry K."/>
            <person name="Clum A."/>
            <person name="Lipzen A."/>
            <person name="Mousain D."/>
            <person name="Ng V."/>
            <person name="Wang R."/>
            <person name="Wang X."/>
            <person name="Dai Y."/>
            <person name="Henrissat B."/>
            <person name="Grigoriev I.V."/>
            <person name="Guerin-Laguette A."/>
            <person name="Yu F."/>
            <person name="Martin F.M."/>
        </authorList>
    </citation>
    <scope>NUCLEOTIDE SEQUENCE</scope>
    <source>
        <strain evidence="2">QP</strain>
    </source>
</reference>
<accession>A0AAD4L6N1</accession>
<evidence type="ECO:0000313" key="3">
    <source>
        <dbReference type="Proteomes" id="UP001201163"/>
    </source>
</evidence>
<feature type="compositionally biased region" description="Polar residues" evidence="1">
    <location>
        <begin position="245"/>
        <end position="266"/>
    </location>
</feature>
<feature type="compositionally biased region" description="Low complexity" evidence="1">
    <location>
        <begin position="388"/>
        <end position="404"/>
    </location>
</feature>
<organism evidence="2 3">
    <name type="scientific">Lactarius akahatsu</name>
    <dbReference type="NCBI Taxonomy" id="416441"/>
    <lineage>
        <taxon>Eukaryota</taxon>
        <taxon>Fungi</taxon>
        <taxon>Dikarya</taxon>
        <taxon>Basidiomycota</taxon>
        <taxon>Agaricomycotina</taxon>
        <taxon>Agaricomycetes</taxon>
        <taxon>Russulales</taxon>
        <taxon>Russulaceae</taxon>
        <taxon>Lactarius</taxon>
    </lineage>
</organism>
<feature type="region of interest" description="Disordered" evidence="1">
    <location>
        <begin position="181"/>
        <end position="225"/>
    </location>
</feature>
<feature type="compositionally biased region" description="Polar residues" evidence="1">
    <location>
        <begin position="345"/>
        <end position="376"/>
    </location>
</feature>
<dbReference type="EMBL" id="JAKELL010000141">
    <property type="protein sequence ID" value="KAH8980229.1"/>
    <property type="molecule type" value="Genomic_DNA"/>
</dbReference>
<feature type="compositionally biased region" description="Pro residues" evidence="1">
    <location>
        <begin position="330"/>
        <end position="339"/>
    </location>
</feature>
<gene>
    <name evidence="2" type="ORF">EDB92DRAFT_1954147</name>
</gene>
<evidence type="ECO:0000256" key="1">
    <source>
        <dbReference type="SAM" id="MobiDB-lite"/>
    </source>
</evidence>
<keyword evidence="3" id="KW-1185">Reference proteome</keyword>